<evidence type="ECO:0000259" key="3">
    <source>
        <dbReference type="PROSITE" id="PS50921"/>
    </source>
</evidence>
<dbReference type="EMBL" id="RFFI01000120">
    <property type="protein sequence ID" value="RMI04967.1"/>
    <property type="molecule type" value="Genomic_DNA"/>
</dbReference>
<evidence type="ECO:0000256" key="1">
    <source>
        <dbReference type="ARBA" id="ARBA00023015"/>
    </source>
</evidence>
<protein>
    <submittedName>
        <fullName evidence="4">ANTAR domain-containing protein</fullName>
    </submittedName>
</protein>
<reference evidence="4 5" key="1">
    <citation type="submission" date="2018-10" db="EMBL/GenBank/DDBJ databases">
        <title>Isolation, diversity and antifungal activity of actinobacteria from wheat.</title>
        <authorList>
            <person name="Han C."/>
        </authorList>
    </citation>
    <scope>NUCLEOTIDE SEQUENCE [LARGE SCALE GENOMIC DNA]</scope>
    <source>
        <strain evidence="4 5">NEAU-YY56</strain>
    </source>
</reference>
<proteinExistence type="predicted"/>
<name>A0A3M2ISQ7_9CELL</name>
<dbReference type="InterPro" id="IPR005561">
    <property type="entry name" value="ANTAR"/>
</dbReference>
<evidence type="ECO:0000313" key="4">
    <source>
        <dbReference type="EMBL" id="RMI04967.1"/>
    </source>
</evidence>
<feature type="domain" description="ANTAR" evidence="3">
    <location>
        <begin position="165"/>
        <end position="226"/>
    </location>
</feature>
<dbReference type="SUPFAM" id="SSF52172">
    <property type="entry name" value="CheY-like"/>
    <property type="match status" value="1"/>
</dbReference>
<gene>
    <name evidence="4" type="ORF">EBM89_17090</name>
</gene>
<dbReference type="GO" id="GO:0003723">
    <property type="term" value="F:RNA binding"/>
    <property type="evidence" value="ECO:0007669"/>
    <property type="project" value="InterPro"/>
</dbReference>
<dbReference type="InterPro" id="IPR011006">
    <property type="entry name" value="CheY-like_superfamily"/>
</dbReference>
<dbReference type="Pfam" id="PF03861">
    <property type="entry name" value="ANTAR"/>
    <property type="match status" value="1"/>
</dbReference>
<accession>A0A3M2ISQ7</accession>
<dbReference type="InterPro" id="IPR029016">
    <property type="entry name" value="GAF-like_dom_sf"/>
</dbReference>
<dbReference type="Proteomes" id="UP000269289">
    <property type="component" value="Unassembled WGS sequence"/>
</dbReference>
<dbReference type="AlphaFoldDB" id="A0A3M2ISQ7"/>
<dbReference type="Gene3D" id="1.10.10.10">
    <property type="entry name" value="Winged helix-like DNA-binding domain superfamily/Winged helix DNA-binding domain"/>
    <property type="match status" value="1"/>
</dbReference>
<comment type="caution">
    <text evidence="4">The sequence shown here is derived from an EMBL/GenBank/DDBJ whole genome shotgun (WGS) entry which is preliminary data.</text>
</comment>
<sequence length="242" mass="25315">MADVCAVWPGTEPARSVAAVLEDLLEIVAGRTGTLAEGTVHARRRGTDWYVAGSGDRMGRTDQAVSVVHGPWSTVLDARRPVVLPDLRRTHDAAPGPDDVGWWRPTLDAGFRCVVAVPAALARGGGHAALTLYLEDAGTCGPEVVRRAAGFADQVASLIDLHSTIPARVSGPVPSASVGPTRATVDHAVGVLMEVRGCGQDEARHVLAVLAGEQGRPLETVAQQVVLHAVRGTSDGRSLRRG</sequence>
<evidence type="ECO:0000256" key="2">
    <source>
        <dbReference type="ARBA" id="ARBA00023163"/>
    </source>
</evidence>
<dbReference type="Gene3D" id="3.30.450.40">
    <property type="match status" value="1"/>
</dbReference>
<organism evidence="4 5">
    <name type="scientific">Cellulomonas triticagri</name>
    <dbReference type="NCBI Taxonomy" id="2483352"/>
    <lineage>
        <taxon>Bacteria</taxon>
        <taxon>Bacillati</taxon>
        <taxon>Actinomycetota</taxon>
        <taxon>Actinomycetes</taxon>
        <taxon>Micrococcales</taxon>
        <taxon>Cellulomonadaceae</taxon>
        <taxon>Cellulomonas</taxon>
    </lineage>
</organism>
<dbReference type="SMART" id="SM01012">
    <property type="entry name" value="ANTAR"/>
    <property type="match status" value="1"/>
</dbReference>
<keyword evidence="2" id="KW-0804">Transcription</keyword>
<evidence type="ECO:0000313" key="5">
    <source>
        <dbReference type="Proteomes" id="UP000269289"/>
    </source>
</evidence>
<dbReference type="SUPFAM" id="SSF55781">
    <property type="entry name" value="GAF domain-like"/>
    <property type="match status" value="1"/>
</dbReference>
<keyword evidence="5" id="KW-1185">Reference proteome</keyword>
<keyword evidence="1" id="KW-0805">Transcription regulation</keyword>
<dbReference type="PROSITE" id="PS50921">
    <property type="entry name" value="ANTAR"/>
    <property type="match status" value="1"/>
</dbReference>
<dbReference type="InterPro" id="IPR036388">
    <property type="entry name" value="WH-like_DNA-bd_sf"/>
</dbReference>